<dbReference type="InterPro" id="IPR036388">
    <property type="entry name" value="WH-like_DNA-bd_sf"/>
</dbReference>
<keyword evidence="1 2" id="KW-0238">DNA-binding</keyword>
<feature type="DNA-binding region" description="OmpR/PhoB-type" evidence="2">
    <location>
        <begin position="1"/>
        <end position="81"/>
    </location>
</feature>
<dbReference type="GO" id="GO:0000160">
    <property type="term" value="P:phosphorelay signal transduction system"/>
    <property type="evidence" value="ECO:0007669"/>
    <property type="project" value="InterPro"/>
</dbReference>
<dbReference type="PROSITE" id="PS51755">
    <property type="entry name" value="OMPR_PHOB"/>
    <property type="match status" value="1"/>
</dbReference>
<feature type="domain" description="OmpR/PhoB-type" evidence="3">
    <location>
        <begin position="1"/>
        <end position="81"/>
    </location>
</feature>
<dbReference type="GO" id="GO:0006355">
    <property type="term" value="P:regulation of DNA-templated transcription"/>
    <property type="evidence" value="ECO:0007669"/>
    <property type="project" value="InterPro"/>
</dbReference>
<dbReference type="InterPro" id="IPR001867">
    <property type="entry name" value="OmpR/PhoB-type_DNA-bd"/>
</dbReference>
<dbReference type="AlphaFoldDB" id="A0A9X2GXP0"/>
<comment type="caution">
    <text evidence="4">The sequence shown here is derived from an EMBL/GenBank/DDBJ whole genome shotgun (WGS) entry which is preliminary data.</text>
</comment>
<reference evidence="4" key="1">
    <citation type="submission" date="2022-06" db="EMBL/GenBank/DDBJ databases">
        <title>Sequencing the genomes of 1000 actinobacteria strains.</title>
        <authorList>
            <person name="Klenk H.-P."/>
        </authorList>
    </citation>
    <scope>NUCLEOTIDE SEQUENCE</scope>
    <source>
        <strain evidence="4">DSM 46694</strain>
    </source>
</reference>
<dbReference type="Gene3D" id="1.10.10.10">
    <property type="entry name" value="Winged helix-like DNA-binding domain superfamily/Winged helix DNA-binding domain"/>
    <property type="match status" value="1"/>
</dbReference>
<dbReference type="EMBL" id="JAMZEB010000002">
    <property type="protein sequence ID" value="MCP2365509.1"/>
    <property type="molecule type" value="Genomic_DNA"/>
</dbReference>
<evidence type="ECO:0000313" key="5">
    <source>
        <dbReference type="Proteomes" id="UP001139648"/>
    </source>
</evidence>
<evidence type="ECO:0000256" key="2">
    <source>
        <dbReference type="PROSITE-ProRule" id="PRU01091"/>
    </source>
</evidence>
<sequence>MSDPELRFSVLGPVRAWRGDVEVDVGSPQQRLVLAVLLTAGGRVVSQDQLLDAVWGLARPRSAVGTCARTCPGCAPCSAPR</sequence>
<accession>A0A9X2GXP0</accession>
<name>A0A9X2GXP0_9ACTN</name>
<evidence type="ECO:0000259" key="3">
    <source>
        <dbReference type="PROSITE" id="PS51755"/>
    </source>
</evidence>
<dbReference type="PANTHER" id="PTHR35807:SF1">
    <property type="entry name" value="TRANSCRIPTIONAL REGULATOR REDD"/>
    <property type="match status" value="1"/>
</dbReference>
<dbReference type="SUPFAM" id="SSF46894">
    <property type="entry name" value="C-terminal effector domain of the bipartite response regulators"/>
    <property type="match status" value="1"/>
</dbReference>
<organism evidence="4 5">
    <name type="scientific">Nonomuraea thailandensis</name>
    <dbReference type="NCBI Taxonomy" id="1188745"/>
    <lineage>
        <taxon>Bacteria</taxon>
        <taxon>Bacillati</taxon>
        <taxon>Actinomycetota</taxon>
        <taxon>Actinomycetes</taxon>
        <taxon>Streptosporangiales</taxon>
        <taxon>Streptosporangiaceae</taxon>
        <taxon>Nonomuraea</taxon>
    </lineage>
</organism>
<dbReference type="GO" id="GO:0003677">
    <property type="term" value="F:DNA binding"/>
    <property type="evidence" value="ECO:0007669"/>
    <property type="project" value="UniProtKB-UniRule"/>
</dbReference>
<evidence type="ECO:0000313" key="4">
    <source>
        <dbReference type="EMBL" id="MCP2365509.1"/>
    </source>
</evidence>
<dbReference type="Proteomes" id="UP001139648">
    <property type="component" value="Unassembled WGS sequence"/>
</dbReference>
<dbReference type="InterPro" id="IPR016032">
    <property type="entry name" value="Sig_transdc_resp-reg_C-effctor"/>
</dbReference>
<dbReference type="InterPro" id="IPR051677">
    <property type="entry name" value="AfsR-DnrI-RedD_regulator"/>
</dbReference>
<keyword evidence="5" id="KW-1185">Reference proteome</keyword>
<protein>
    <submittedName>
        <fullName evidence="4">DNA-binding SARP family transcriptional activator</fullName>
    </submittedName>
</protein>
<dbReference type="RefSeq" id="WP_253758852.1">
    <property type="nucleotide sequence ID" value="NZ_BAABKA010000055.1"/>
</dbReference>
<evidence type="ECO:0000256" key="1">
    <source>
        <dbReference type="ARBA" id="ARBA00023125"/>
    </source>
</evidence>
<gene>
    <name evidence="4" type="ORF">HD597_012529</name>
</gene>
<proteinExistence type="predicted"/>
<dbReference type="PANTHER" id="PTHR35807">
    <property type="entry name" value="TRANSCRIPTIONAL REGULATOR REDD-RELATED"/>
    <property type="match status" value="1"/>
</dbReference>